<feature type="transmembrane region" description="Helical" evidence="1">
    <location>
        <begin position="267"/>
        <end position="285"/>
    </location>
</feature>
<proteinExistence type="predicted"/>
<name>A0AAV0FBT0_9ASTE</name>
<organism evidence="2 3">
    <name type="scientific">Cuscuta epithymum</name>
    <dbReference type="NCBI Taxonomy" id="186058"/>
    <lineage>
        <taxon>Eukaryota</taxon>
        <taxon>Viridiplantae</taxon>
        <taxon>Streptophyta</taxon>
        <taxon>Embryophyta</taxon>
        <taxon>Tracheophyta</taxon>
        <taxon>Spermatophyta</taxon>
        <taxon>Magnoliopsida</taxon>
        <taxon>eudicotyledons</taxon>
        <taxon>Gunneridae</taxon>
        <taxon>Pentapetalae</taxon>
        <taxon>asterids</taxon>
        <taxon>lamiids</taxon>
        <taxon>Solanales</taxon>
        <taxon>Convolvulaceae</taxon>
        <taxon>Cuscuteae</taxon>
        <taxon>Cuscuta</taxon>
        <taxon>Cuscuta subgen. Cuscuta</taxon>
    </lineage>
</organism>
<gene>
    <name evidence="2" type="ORF">CEPIT_LOCUS32628</name>
</gene>
<evidence type="ECO:0000256" key="1">
    <source>
        <dbReference type="SAM" id="Phobius"/>
    </source>
</evidence>
<accession>A0AAV0FBT0</accession>
<feature type="transmembrane region" description="Helical" evidence="1">
    <location>
        <begin position="214"/>
        <end position="240"/>
    </location>
</feature>
<dbReference type="EMBL" id="CAMAPF010000974">
    <property type="protein sequence ID" value="CAH9133016.1"/>
    <property type="molecule type" value="Genomic_DNA"/>
</dbReference>
<evidence type="ECO:0000313" key="2">
    <source>
        <dbReference type="EMBL" id="CAH9133016.1"/>
    </source>
</evidence>
<keyword evidence="1" id="KW-0472">Membrane</keyword>
<keyword evidence="1" id="KW-1133">Transmembrane helix</keyword>
<sequence>MNSTEPNDNSEEEETSNFRLLRSCLGRVLFVLGFFLLLIFLLCSAVYIESLPIWNPISLPSRCKIVSSSVDIRSSKVCELGLLNYKAKNVLYPYEIKKFRCHYDYYWASVFKVEYIDHSGQSRLAFAEAPSEALPSDCRPNFIAAWLAKDRFKVNETYKCWYTLGISKIDIYEDGFFGCQAKDPSNVEMSIRYIILFMRILNSAFAGANLRRSWGLGVVAGLLTGIFSSLAIIFSASLVWKFRPKCRHLSMTRWLTLHCSAVRLKRVCFFVAYVSFSSWLAIQYIKRMGLPEVIVYNR</sequence>
<dbReference type="AlphaFoldDB" id="A0AAV0FBT0"/>
<keyword evidence="3" id="KW-1185">Reference proteome</keyword>
<dbReference type="PANTHER" id="PTHR36779">
    <property type="entry name" value="OSJNBA0083N12.13 PROTEIN"/>
    <property type="match status" value="1"/>
</dbReference>
<keyword evidence="1" id="KW-0812">Transmembrane</keyword>
<protein>
    <submittedName>
        <fullName evidence="2">Uncharacterized protein</fullName>
    </submittedName>
</protein>
<reference evidence="2" key="1">
    <citation type="submission" date="2022-07" db="EMBL/GenBank/DDBJ databases">
        <authorList>
            <person name="Macas J."/>
            <person name="Novak P."/>
            <person name="Neumann P."/>
        </authorList>
    </citation>
    <scope>NUCLEOTIDE SEQUENCE</scope>
</reference>
<feature type="transmembrane region" description="Helical" evidence="1">
    <location>
        <begin position="28"/>
        <end position="48"/>
    </location>
</feature>
<comment type="caution">
    <text evidence="2">The sequence shown here is derived from an EMBL/GenBank/DDBJ whole genome shotgun (WGS) entry which is preliminary data.</text>
</comment>
<dbReference type="PANTHER" id="PTHR36779:SF1">
    <property type="entry name" value="OS04G0600400 PROTEIN"/>
    <property type="match status" value="1"/>
</dbReference>
<evidence type="ECO:0000313" key="3">
    <source>
        <dbReference type="Proteomes" id="UP001152523"/>
    </source>
</evidence>
<dbReference type="Proteomes" id="UP001152523">
    <property type="component" value="Unassembled WGS sequence"/>
</dbReference>